<evidence type="ECO:0000313" key="3">
    <source>
        <dbReference type="EMBL" id="KAF7430513.1"/>
    </source>
</evidence>
<dbReference type="GO" id="GO:0005634">
    <property type="term" value="C:nucleus"/>
    <property type="evidence" value="ECO:0007669"/>
    <property type="project" value="UniProtKB-ARBA"/>
</dbReference>
<dbReference type="InterPro" id="IPR058913">
    <property type="entry name" value="Integrase_dom_put"/>
</dbReference>
<dbReference type="EMBL" id="JACETU010000004">
    <property type="protein sequence ID" value="KAF7430513.1"/>
    <property type="molecule type" value="Genomic_DNA"/>
</dbReference>
<accession>A0A8H6ZWJ7</accession>
<dbReference type="Gene3D" id="3.30.420.10">
    <property type="entry name" value="Ribonuclease H-like superfamily/Ribonuclease H"/>
    <property type="match status" value="1"/>
</dbReference>
<gene>
    <name evidence="3" type="ORF">PC9H_006221</name>
</gene>
<evidence type="ECO:0000259" key="2">
    <source>
        <dbReference type="PROSITE" id="PS50994"/>
    </source>
</evidence>
<dbReference type="RefSeq" id="XP_036631791.1">
    <property type="nucleotide sequence ID" value="XM_036775772.1"/>
</dbReference>
<name>A0A8H6ZWJ7_PLEOS</name>
<dbReference type="Proteomes" id="UP000623687">
    <property type="component" value="Unassembled WGS sequence"/>
</dbReference>
<dbReference type="AlphaFoldDB" id="A0A8H6ZWJ7"/>
<dbReference type="SUPFAM" id="SSF53098">
    <property type="entry name" value="Ribonuclease H-like"/>
    <property type="match status" value="1"/>
</dbReference>
<organism evidence="3 4">
    <name type="scientific">Pleurotus ostreatus</name>
    <name type="common">Oyster mushroom</name>
    <name type="synonym">White-rot fungus</name>
    <dbReference type="NCBI Taxonomy" id="5322"/>
    <lineage>
        <taxon>Eukaryota</taxon>
        <taxon>Fungi</taxon>
        <taxon>Dikarya</taxon>
        <taxon>Basidiomycota</taxon>
        <taxon>Agaricomycotina</taxon>
        <taxon>Agaricomycetes</taxon>
        <taxon>Agaricomycetidae</taxon>
        <taxon>Agaricales</taxon>
        <taxon>Pleurotineae</taxon>
        <taxon>Pleurotaceae</taxon>
        <taxon>Pleurotus</taxon>
    </lineage>
</organism>
<sequence>MSIPLENLRTAYAELCQTVTTAIQTQSGNVAALDCCKQLCLRFLGEIQQVSTALDVETRVSIQTSIDLMISTLEDAALTSNDVPDIAPQSLGTRSSGGRRGRPAVEIDREVLATISSGRRTRQEVADMFHCSARTIRRLLVSYGLSEPGPPVYSDVVDLDGTIRRVYSAGKSSDLSQLTDEELDGIMLQIYNQFPTFGRRMIDGYLMQLGKRVPRQRILDSYNRVIGPPQGVFAPQRLHRRAYSVPGPNSLWHHDGQHGEKCQMISTSYLIEYNMAGLIQWKFVIHGFVDGFSRFVVGIRVHTNNEASSVADLFEDIVETFGYPSRVRGDHGLENLFVAAIMEEVRGLGRGSYIWGKSVHNIRIERLWVDVTRGFGKKWKDFFHHLEIHDGLDHNNNAHIWLLHYLFLSALNHDAAMWAEAWNNHSLSLRGQPNRTPRELYTEGMLTRGVRGLVPASSGEVGPLDQEEEEVVSTDEEYAAYGVDWDDISNERLREHHNTHNSDHHGTSNPFVSDLPDHMPHVKVTDARCPFSEDQLEALNTFVQNLPMINVADMNSRRLVWITTLEWAESLNFSEAHD</sequence>
<keyword evidence="4" id="KW-1185">Reference proteome</keyword>
<protein>
    <recommendedName>
        <fullName evidence="2">Integrase catalytic domain-containing protein</fullName>
    </recommendedName>
</protein>
<feature type="domain" description="Integrase catalytic" evidence="2">
    <location>
        <begin position="244"/>
        <end position="445"/>
    </location>
</feature>
<dbReference type="Pfam" id="PF24764">
    <property type="entry name" value="rva_4"/>
    <property type="match status" value="1"/>
</dbReference>
<evidence type="ECO:0000256" key="1">
    <source>
        <dbReference type="ARBA" id="ARBA00022884"/>
    </source>
</evidence>
<proteinExistence type="predicted"/>
<evidence type="ECO:0000313" key="4">
    <source>
        <dbReference type="Proteomes" id="UP000623687"/>
    </source>
</evidence>
<dbReference type="PROSITE" id="PS50994">
    <property type="entry name" value="INTEGRASE"/>
    <property type="match status" value="1"/>
</dbReference>
<keyword evidence="1" id="KW-0694">RNA-binding</keyword>
<dbReference type="GO" id="GO:0003723">
    <property type="term" value="F:RNA binding"/>
    <property type="evidence" value="ECO:0007669"/>
    <property type="project" value="UniProtKB-KW"/>
</dbReference>
<dbReference type="VEuPathDB" id="FungiDB:PC9H_006221"/>
<comment type="caution">
    <text evidence="3">The sequence shown here is derived from an EMBL/GenBank/DDBJ whole genome shotgun (WGS) entry which is preliminary data.</text>
</comment>
<dbReference type="PANTHER" id="PTHR46791:SF5">
    <property type="entry name" value="CLR5 DOMAIN-CONTAINING PROTEIN-RELATED"/>
    <property type="match status" value="1"/>
</dbReference>
<dbReference type="GeneID" id="59376039"/>
<dbReference type="PANTHER" id="PTHR46791">
    <property type="entry name" value="EXPRESSED PROTEIN"/>
    <property type="match status" value="1"/>
</dbReference>
<dbReference type="InterPro" id="IPR012337">
    <property type="entry name" value="RNaseH-like_sf"/>
</dbReference>
<dbReference type="InterPro" id="IPR001584">
    <property type="entry name" value="Integrase_cat-core"/>
</dbReference>
<dbReference type="OrthoDB" id="3353107at2759"/>
<dbReference type="GO" id="GO:0015074">
    <property type="term" value="P:DNA integration"/>
    <property type="evidence" value="ECO:0007669"/>
    <property type="project" value="InterPro"/>
</dbReference>
<dbReference type="InterPro" id="IPR036397">
    <property type="entry name" value="RNaseH_sf"/>
</dbReference>
<reference evidence="3" key="1">
    <citation type="submission" date="2019-07" db="EMBL/GenBank/DDBJ databases">
        <authorList>
            <person name="Palmer J.M."/>
        </authorList>
    </citation>
    <scope>NUCLEOTIDE SEQUENCE</scope>
    <source>
        <strain evidence="3">PC9</strain>
    </source>
</reference>